<dbReference type="GO" id="GO:0046540">
    <property type="term" value="C:U4/U6 x U5 tri-snRNP complex"/>
    <property type="evidence" value="ECO:0007669"/>
    <property type="project" value="InterPro"/>
</dbReference>
<feature type="region of interest" description="Disordered" evidence="7">
    <location>
        <begin position="265"/>
        <end position="302"/>
    </location>
</feature>
<dbReference type="STRING" id="765440.A0A0C3C5A8"/>
<evidence type="ECO:0000313" key="9">
    <source>
        <dbReference type="Proteomes" id="UP000054166"/>
    </source>
</evidence>
<feature type="region of interest" description="Disordered" evidence="7">
    <location>
        <begin position="19"/>
        <end position="61"/>
    </location>
</feature>
<keyword evidence="3" id="KW-0507">mRNA processing</keyword>
<evidence type="ECO:0000256" key="7">
    <source>
        <dbReference type="SAM" id="MobiDB-lite"/>
    </source>
</evidence>
<proteinExistence type="inferred from homology"/>
<evidence type="ECO:0000256" key="5">
    <source>
        <dbReference type="ARBA" id="ARBA00023242"/>
    </source>
</evidence>
<dbReference type="OrthoDB" id="5583at2759"/>
<keyword evidence="9" id="KW-1185">Reference proteome</keyword>
<dbReference type="PANTHER" id="PTHR14152:SF5">
    <property type="entry name" value="U4_U6.U5 TRI-SNRNP-ASSOCIATED PROTEIN 1"/>
    <property type="match status" value="1"/>
</dbReference>
<feature type="compositionally biased region" description="Basic and acidic residues" evidence="7">
    <location>
        <begin position="29"/>
        <end position="61"/>
    </location>
</feature>
<gene>
    <name evidence="8" type="ORF">PILCRDRAFT_817634</name>
</gene>
<dbReference type="Pfam" id="PF03343">
    <property type="entry name" value="SART-1"/>
    <property type="match status" value="1"/>
</dbReference>
<dbReference type="GO" id="GO:0000481">
    <property type="term" value="P:maturation of 5S rRNA"/>
    <property type="evidence" value="ECO:0007669"/>
    <property type="project" value="TreeGrafter"/>
</dbReference>
<sequence length="792" mass="88307">MEESISLEETNKIRVSLGLKPLVDDGQGGDDKEKQAEDNYAKKRQSEAQAKESKSIQDRIAKVRNRKELNASLKGATLGDADGDTDDALKWIKKAKKREKELAKKRREEMDNMDKAAQDEYSEKDLVGLKVSHDFEDMDEGDARILTLKDSRILDDEEDELQNVEMAEEERTKKMNEMKIKKRDYTGYDDDEFTASNEGMKRAVLAKYDEDIEGARDTGFRLGSSATANKVARAQQEEGTVSVNKSLLSIDYAKNLETADYLKEGDVGFKKPKNRKKRPSRRALAEPEIPPTNGHSDMEVDEKPIVPRARDLDTNFVDDDELQAALARSRRAKIHKQKKLSPEEIARKVAEERALAEAALSDDIIRIEDDEPMPEGQGGLTFDDTSEFVRAISYNPAAVKAEPIESSVARASSKQPSVSRDMSTDRGEAMEEIEAGEVTVKDEEDEGAILNAIEDAIRETEEEEIGAVKQEDQDRVGTAAQQTFSTGMASTLNILRQQGILAAPAADQTDREKIQLQRDKWLADQRRRVAQRELDKLSARGGNKDQATREYENRLREQQEARQNLETFKNYKPDVNIVYYDEFGRALTVKEAWKALSHKFHGKGSGKMKTEKRLQKIKEEKKKEAMVSGDTPLSMNRAFQIRQEKAGQAHFVLSVGNRGAVPQAAEFFDSQPLSKNKADKKSKKKEGAKANAQTLNSTGFITLPAPQSHANANLDNMSPGPSGFSSLMPSPDTGSPVPMATTSKFSRISSAVDSSSQGGTPVPSERNKVAFGFGTKRKPEEEVQESPPLKRR</sequence>
<feature type="compositionally biased region" description="Polar residues" evidence="7">
    <location>
        <begin position="409"/>
        <end position="421"/>
    </location>
</feature>
<dbReference type="InParanoid" id="A0A0C3C5A8"/>
<feature type="compositionally biased region" description="Basic residues" evidence="7">
    <location>
        <begin position="270"/>
        <end position="281"/>
    </location>
</feature>
<dbReference type="HOGENOM" id="CLU_009379_2_1_1"/>
<dbReference type="GO" id="GO:0045292">
    <property type="term" value="P:mRNA cis splicing, via spliceosome"/>
    <property type="evidence" value="ECO:0007669"/>
    <property type="project" value="TreeGrafter"/>
</dbReference>
<dbReference type="FunCoup" id="A0A0C3C5A8">
    <property type="interactions" value="755"/>
</dbReference>
<reference evidence="8 9" key="1">
    <citation type="submission" date="2014-04" db="EMBL/GenBank/DDBJ databases">
        <authorList>
            <consortium name="DOE Joint Genome Institute"/>
            <person name="Kuo A."/>
            <person name="Tarkka M."/>
            <person name="Buscot F."/>
            <person name="Kohler A."/>
            <person name="Nagy L.G."/>
            <person name="Floudas D."/>
            <person name="Copeland A."/>
            <person name="Barry K.W."/>
            <person name="Cichocki N."/>
            <person name="Veneault-Fourrey C."/>
            <person name="LaButti K."/>
            <person name="Lindquist E.A."/>
            <person name="Lipzen A."/>
            <person name="Lundell T."/>
            <person name="Morin E."/>
            <person name="Murat C."/>
            <person name="Sun H."/>
            <person name="Tunlid A."/>
            <person name="Henrissat B."/>
            <person name="Grigoriev I.V."/>
            <person name="Hibbett D.S."/>
            <person name="Martin F."/>
            <person name="Nordberg H.P."/>
            <person name="Cantor M.N."/>
            <person name="Hua S.X."/>
        </authorList>
    </citation>
    <scope>NUCLEOTIDE SEQUENCE [LARGE SCALE GENOMIC DNA]</scope>
    <source>
        <strain evidence="8 9">F 1598</strain>
    </source>
</reference>
<evidence type="ECO:0008006" key="10">
    <source>
        <dbReference type="Google" id="ProtNLM"/>
    </source>
</evidence>
<dbReference type="InterPro" id="IPR005011">
    <property type="entry name" value="SNU66/SART1"/>
</dbReference>
<organism evidence="8 9">
    <name type="scientific">Piloderma croceum (strain F 1598)</name>
    <dbReference type="NCBI Taxonomy" id="765440"/>
    <lineage>
        <taxon>Eukaryota</taxon>
        <taxon>Fungi</taxon>
        <taxon>Dikarya</taxon>
        <taxon>Basidiomycota</taxon>
        <taxon>Agaricomycotina</taxon>
        <taxon>Agaricomycetes</taxon>
        <taxon>Agaricomycetidae</taxon>
        <taxon>Atheliales</taxon>
        <taxon>Atheliaceae</taxon>
        <taxon>Piloderma</taxon>
    </lineage>
</organism>
<dbReference type="AlphaFoldDB" id="A0A0C3C5A8"/>
<protein>
    <recommendedName>
        <fullName evidence="10">SART-1 protein</fullName>
    </recommendedName>
</protein>
<accession>A0A0C3C5A8</accession>
<comment type="similarity">
    <text evidence="2">Belongs to the SNU66/SART1 family.</text>
</comment>
<comment type="subcellular location">
    <subcellularLocation>
        <location evidence="1">Nucleus</location>
    </subcellularLocation>
</comment>
<dbReference type="Pfam" id="PF19252">
    <property type="entry name" value="HIND"/>
    <property type="match status" value="1"/>
</dbReference>
<feature type="region of interest" description="Disordered" evidence="7">
    <location>
        <begin position="405"/>
        <end position="427"/>
    </location>
</feature>
<feature type="coiled-coil region" evidence="6">
    <location>
        <begin position="154"/>
        <end position="184"/>
    </location>
</feature>
<dbReference type="Proteomes" id="UP000054166">
    <property type="component" value="Unassembled WGS sequence"/>
</dbReference>
<feature type="region of interest" description="Disordered" evidence="7">
    <location>
        <begin position="672"/>
        <end position="693"/>
    </location>
</feature>
<dbReference type="PANTHER" id="PTHR14152">
    <property type="entry name" value="SQUAMOUS CELL CARCINOMA ANTIGEN RECOGNISED BY CYTOTOXIC T LYMPHOCYTES"/>
    <property type="match status" value="1"/>
</dbReference>
<keyword evidence="6" id="KW-0175">Coiled coil</keyword>
<feature type="region of interest" description="Disordered" evidence="7">
    <location>
        <begin position="537"/>
        <end position="558"/>
    </location>
</feature>
<dbReference type="InterPro" id="IPR045347">
    <property type="entry name" value="HIND"/>
</dbReference>
<evidence type="ECO:0000256" key="4">
    <source>
        <dbReference type="ARBA" id="ARBA00023187"/>
    </source>
</evidence>
<evidence type="ECO:0000256" key="3">
    <source>
        <dbReference type="ARBA" id="ARBA00022664"/>
    </source>
</evidence>
<evidence type="ECO:0000256" key="6">
    <source>
        <dbReference type="SAM" id="Coils"/>
    </source>
</evidence>
<feature type="compositionally biased region" description="Polar residues" evidence="7">
    <location>
        <begin position="740"/>
        <end position="759"/>
    </location>
</feature>
<keyword evidence="4" id="KW-0508">mRNA splicing</keyword>
<evidence type="ECO:0000256" key="1">
    <source>
        <dbReference type="ARBA" id="ARBA00004123"/>
    </source>
</evidence>
<evidence type="ECO:0000313" key="8">
    <source>
        <dbReference type="EMBL" id="KIM84832.1"/>
    </source>
</evidence>
<reference evidence="9" key="2">
    <citation type="submission" date="2015-01" db="EMBL/GenBank/DDBJ databases">
        <title>Evolutionary Origins and Diversification of the Mycorrhizal Mutualists.</title>
        <authorList>
            <consortium name="DOE Joint Genome Institute"/>
            <consortium name="Mycorrhizal Genomics Consortium"/>
            <person name="Kohler A."/>
            <person name="Kuo A."/>
            <person name="Nagy L.G."/>
            <person name="Floudas D."/>
            <person name="Copeland A."/>
            <person name="Barry K.W."/>
            <person name="Cichocki N."/>
            <person name="Veneault-Fourrey C."/>
            <person name="LaButti K."/>
            <person name="Lindquist E.A."/>
            <person name="Lipzen A."/>
            <person name="Lundell T."/>
            <person name="Morin E."/>
            <person name="Murat C."/>
            <person name="Riley R."/>
            <person name="Ohm R."/>
            <person name="Sun H."/>
            <person name="Tunlid A."/>
            <person name="Henrissat B."/>
            <person name="Grigoriev I.V."/>
            <person name="Hibbett D.S."/>
            <person name="Martin F."/>
        </authorList>
    </citation>
    <scope>NUCLEOTIDE SEQUENCE [LARGE SCALE GENOMIC DNA]</scope>
    <source>
        <strain evidence="9">F 1598</strain>
    </source>
</reference>
<name>A0A0C3C5A8_PILCF</name>
<feature type="region of interest" description="Disordered" evidence="7">
    <location>
        <begin position="708"/>
        <end position="792"/>
    </location>
</feature>
<dbReference type="EMBL" id="KN832986">
    <property type="protein sequence ID" value="KIM84832.1"/>
    <property type="molecule type" value="Genomic_DNA"/>
</dbReference>
<keyword evidence="5" id="KW-0539">Nucleus</keyword>
<evidence type="ECO:0000256" key="2">
    <source>
        <dbReference type="ARBA" id="ARBA00006076"/>
    </source>
</evidence>